<accession>A0ABS4DVX4</accession>
<evidence type="ECO:0000313" key="1">
    <source>
        <dbReference type="EMBL" id="MBP1849848.1"/>
    </source>
</evidence>
<dbReference type="EMBL" id="JAGGJU010000003">
    <property type="protein sequence ID" value="MBP1849848.1"/>
    <property type="molecule type" value="Genomic_DNA"/>
</dbReference>
<gene>
    <name evidence="1" type="ORF">J2Z17_001269</name>
</gene>
<evidence type="ECO:0000313" key="2">
    <source>
        <dbReference type="Proteomes" id="UP000759443"/>
    </source>
</evidence>
<name>A0ABS4DVX4_9HYPH</name>
<reference evidence="1 2" key="1">
    <citation type="submission" date="2021-03" db="EMBL/GenBank/DDBJ databases">
        <title>Genomic Encyclopedia of Type Strains, Phase IV (KMG-IV): sequencing the most valuable type-strain genomes for metagenomic binning, comparative biology and taxonomic classification.</title>
        <authorList>
            <person name="Goeker M."/>
        </authorList>
    </citation>
    <scope>NUCLEOTIDE SEQUENCE [LARGE SCALE GENOMIC DNA]</scope>
    <source>
        <strain evidence="1 2">DSM 21600</strain>
    </source>
</reference>
<dbReference type="Proteomes" id="UP000759443">
    <property type="component" value="Unassembled WGS sequence"/>
</dbReference>
<keyword evidence="2" id="KW-1185">Reference proteome</keyword>
<organism evidence="1 2">
    <name type="scientific">Rhizobium halophytocola</name>
    <dbReference type="NCBI Taxonomy" id="735519"/>
    <lineage>
        <taxon>Bacteria</taxon>
        <taxon>Pseudomonadati</taxon>
        <taxon>Pseudomonadota</taxon>
        <taxon>Alphaproteobacteria</taxon>
        <taxon>Hyphomicrobiales</taxon>
        <taxon>Rhizobiaceae</taxon>
        <taxon>Rhizobium/Agrobacterium group</taxon>
        <taxon>Rhizobium</taxon>
    </lineage>
</organism>
<sequence length="216" mass="22800">MVDIASIRMTSAQTLMKVLSENPVETDTSTQDDDDFSPVASSYLLQSFGVGSSEDGSDTSLYDQFAARLGIDASQTTDTADETDAADIDTDDFMQSLKDKLEEMLNTADGKQQAQEMLEALSNGTLTVTDAAAGTTVTAWDGAGDTASADKTATRTTPADWTAFLRSALTRNSDATYLRGETGAYVDSTTGKSAYFGMVGGTYAYITWPQADTAGA</sequence>
<comment type="caution">
    <text evidence="1">The sequence shown here is derived from an EMBL/GenBank/DDBJ whole genome shotgun (WGS) entry which is preliminary data.</text>
</comment>
<dbReference type="RefSeq" id="WP_209943268.1">
    <property type="nucleotide sequence ID" value="NZ_JAGGJU010000003.1"/>
</dbReference>
<protein>
    <submittedName>
        <fullName evidence="1">Uncharacterized protein</fullName>
    </submittedName>
</protein>
<proteinExistence type="predicted"/>